<accession>A0A9X3NG69</accession>
<protein>
    <submittedName>
        <fullName evidence="3">Metallophosphatase family protein</fullName>
    </submittedName>
</protein>
<dbReference type="PANTHER" id="PTHR42850:SF2">
    <property type="entry name" value="BLL5683 PROTEIN"/>
    <property type="match status" value="1"/>
</dbReference>
<dbReference type="RefSeq" id="WP_270028931.1">
    <property type="nucleotide sequence ID" value="NZ_JAPDDP010000077.1"/>
</dbReference>
<dbReference type="SUPFAM" id="SSF56300">
    <property type="entry name" value="Metallo-dependent phosphatases"/>
    <property type="match status" value="1"/>
</dbReference>
<comment type="caution">
    <text evidence="3">The sequence shown here is derived from an EMBL/GenBank/DDBJ whole genome shotgun (WGS) entry which is preliminary data.</text>
</comment>
<feature type="domain" description="Calcineurin-like phosphoesterase" evidence="2">
    <location>
        <begin position="1"/>
        <end position="176"/>
    </location>
</feature>
<comment type="similarity">
    <text evidence="1">Belongs to the metallophosphoesterase superfamily. YfcE family.</text>
</comment>
<dbReference type="AlphaFoldDB" id="A0A9X3NG69"/>
<keyword evidence="4" id="KW-1185">Reference proteome</keyword>
<dbReference type="GO" id="GO:0005737">
    <property type="term" value="C:cytoplasm"/>
    <property type="evidence" value="ECO:0007669"/>
    <property type="project" value="TreeGrafter"/>
</dbReference>
<sequence length="240" mass="25349">MNVLALYDIHGNVDALEAVLAAAPTPDLVLVGGDALPGPFARATLDRLAELPTRWIRGNGERETAEALDGPEPAADDLAAVTAKRNAGELGAALVRPLGELPLTTEIDGVLYCHATPRDDAEILTRISPEERYAEALSGVTASIVVAGHTHQQHDRTVGGVRFLNAGSVGLPYEGDGAARWLWVADGVPELRATPYDAAATGERMKAIWPDVMSIDAALVAPVPALEITKLFEQRARPAT</sequence>
<dbReference type="GO" id="GO:0016791">
    <property type="term" value="F:phosphatase activity"/>
    <property type="evidence" value="ECO:0007669"/>
    <property type="project" value="TreeGrafter"/>
</dbReference>
<evidence type="ECO:0000259" key="2">
    <source>
        <dbReference type="Pfam" id="PF12850"/>
    </source>
</evidence>
<dbReference type="Proteomes" id="UP001147653">
    <property type="component" value="Unassembled WGS sequence"/>
</dbReference>
<evidence type="ECO:0000256" key="1">
    <source>
        <dbReference type="ARBA" id="ARBA00008950"/>
    </source>
</evidence>
<gene>
    <name evidence="3" type="ORF">OJ997_29505</name>
</gene>
<dbReference type="InterPro" id="IPR011152">
    <property type="entry name" value="Pesterase_MJ0912"/>
</dbReference>
<dbReference type="CDD" id="cd00838">
    <property type="entry name" value="MPP_superfamily"/>
    <property type="match status" value="1"/>
</dbReference>
<dbReference type="InterPro" id="IPR029052">
    <property type="entry name" value="Metallo-depent_PP-like"/>
</dbReference>
<reference evidence="3" key="1">
    <citation type="submission" date="2022-10" db="EMBL/GenBank/DDBJ databases">
        <title>The WGS of Solirubrobacter phytolaccae KCTC 29190.</title>
        <authorList>
            <person name="Jiang Z."/>
        </authorList>
    </citation>
    <scope>NUCLEOTIDE SEQUENCE</scope>
    <source>
        <strain evidence="3">KCTC 29190</strain>
    </source>
</reference>
<dbReference type="Pfam" id="PF12850">
    <property type="entry name" value="Metallophos_2"/>
    <property type="match status" value="1"/>
</dbReference>
<name>A0A9X3NG69_9ACTN</name>
<evidence type="ECO:0000313" key="3">
    <source>
        <dbReference type="EMBL" id="MDA0184477.1"/>
    </source>
</evidence>
<evidence type="ECO:0000313" key="4">
    <source>
        <dbReference type="Proteomes" id="UP001147653"/>
    </source>
</evidence>
<proteinExistence type="inferred from homology"/>
<dbReference type="InterPro" id="IPR050126">
    <property type="entry name" value="Ap4A_hydrolase"/>
</dbReference>
<dbReference type="InterPro" id="IPR024654">
    <property type="entry name" value="Calcineurin-like_PHP_lpxH"/>
</dbReference>
<dbReference type="PIRSF" id="PIRSF000883">
    <property type="entry name" value="Pesterase_MJ0912"/>
    <property type="match status" value="1"/>
</dbReference>
<dbReference type="Gene3D" id="3.60.21.10">
    <property type="match status" value="1"/>
</dbReference>
<organism evidence="3 4">
    <name type="scientific">Solirubrobacter phytolaccae</name>
    <dbReference type="NCBI Taxonomy" id="1404360"/>
    <lineage>
        <taxon>Bacteria</taxon>
        <taxon>Bacillati</taxon>
        <taxon>Actinomycetota</taxon>
        <taxon>Thermoleophilia</taxon>
        <taxon>Solirubrobacterales</taxon>
        <taxon>Solirubrobacteraceae</taxon>
        <taxon>Solirubrobacter</taxon>
    </lineage>
</organism>
<dbReference type="EMBL" id="JAPDDP010000077">
    <property type="protein sequence ID" value="MDA0184477.1"/>
    <property type="molecule type" value="Genomic_DNA"/>
</dbReference>
<dbReference type="PANTHER" id="PTHR42850">
    <property type="entry name" value="METALLOPHOSPHOESTERASE"/>
    <property type="match status" value="1"/>
</dbReference>